<dbReference type="EMBL" id="JAGPXD010000006">
    <property type="protein sequence ID" value="KAH7349645.1"/>
    <property type="molecule type" value="Genomic_DNA"/>
</dbReference>
<dbReference type="Proteomes" id="UP000813385">
    <property type="component" value="Unassembled WGS sequence"/>
</dbReference>
<organism evidence="1 2">
    <name type="scientific">Plectosphaerella cucumerina</name>
    <dbReference type="NCBI Taxonomy" id="40658"/>
    <lineage>
        <taxon>Eukaryota</taxon>
        <taxon>Fungi</taxon>
        <taxon>Dikarya</taxon>
        <taxon>Ascomycota</taxon>
        <taxon>Pezizomycotina</taxon>
        <taxon>Sordariomycetes</taxon>
        <taxon>Hypocreomycetidae</taxon>
        <taxon>Glomerellales</taxon>
        <taxon>Plectosphaerellaceae</taxon>
        <taxon>Plectosphaerella</taxon>
    </lineage>
</organism>
<reference evidence="1" key="1">
    <citation type="journal article" date="2021" name="Nat. Commun.">
        <title>Genetic determinants of endophytism in the Arabidopsis root mycobiome.</title>
        <authorList>
            <person name="Mesny F."/>
            <person name="Miyauchi S."/>
            <person name="Thiergart T."/>
            <person name="Pickel B."/>
            <person name="Atanasova L."/>
            <person name="Karlsson M."/>
            <person name="Huettel B."/>
            <person name="Barry K.W."/>
            <person name="Haridas S."/>
            <person name="Chen C."/>
            <person name="Bauer D."/>
            <person name="Andreopoulos W."/>
            <person name="Pangilinan J."/>
            <person name="LaButti K."/>
            <person name="Riley R."/>
            <person name="Lipzen A."/>
            <person name="Clum A."/>
            <person name="Drula E."/>
            <person name="Henrissat B."/>
            <person name="Kohler A."/>
            <person name="Grigoriev I.V."/>
            <person name="Martin F.M."/>
            <person name="Hacquard S."/>
        </authorList>
    </citation>
    <scope>NUCLEOTIDE SEQUENCE</scope>
    <source>
        <strain evidence="1">MPI-CAGE-AT-0016</strain>
    </source>
</reference>
<evidence type="ECO:0000313" key="1">
    <source>
        <dbReference type="EMBL" id="KAH7349645.1"/>
    </source>
</evidence>
<gene>
    <name evidence="1" type="ORF">B0T11DRAFT_133446</name>
</gene>
<dbReference type="OrthoDB" id="539213at2759"/>
<keyword evidence="2" id="KW-1185">Reference proteome</keyword>
<protein>
    <submittedName>
        <fullName evidence="1">Uncharacterized protein</fullName>
    </submittedName>
</protein>
<sequence length="488" mass="53606">MAGNVELLKNLLDDLESSSRRRAHFYERITSIYPFHLAASYLDGGSGCCGAFGALCEYNLPLRGVNRDGSGHTVLDKLFLSIIRSHTAVRADQIFTQGDAPTTFPAEEKDICGRWDADTPQVRALFAAGYTCIPTAWKHPFCHTAVQSVCHASIMIYAAPFSPNINDTSGLFTRNCFGCGEGLALGPLHLTVVAAFYLAEKGMAGETLFGILAVAVCLLSLGADSRQLVEICVDDFLGGRQQDECRHAKFGPAALMQAVPKPVVDQWTSECQTGWLCLFEVLQLHANGRQNSIRAGSAAMGMDVDPWFNPSDPMQHSDRSWKISLEEFLSIGSEDSAMNNSSDEDEAAASDGYPDCDLCDYRGIDVHTEWLNLPCSSPEFGLVWACIQTELLTYRRLAHGDDWVSGNFSMNGLLAWLRGDSQSFQTPLVDGKMMQTHTKCGWFATSAEDFILPTAGDVSRQYSMNMEDFRRSSFLPASDLLESWISLS</sequence>
<accession>A0A8K0T3I3</accession>
<name>A0A8K0T3I3_9PEZI</name>
<comment type="caution">
    <text evidence="1">The sequence shown here is derived from an EMBL/GenBank/DDBJ whole genome shotgun (WGS) entry which is preliminary data.</text>
</comment>
<proteinExistence type="predicted"/>
<dbReference type="AlphaFoldDB" id="A0A8K0T3I3"/>
<evidence type="ECO:0000313" key="2">
    <source>
        <dbReference type="Proteomes" id="UP000813385"/>
    </source>
</evidence>